<protein>
    <submittedName>
        <fullName evidence="2">Uncharacterized protein</fullName>
    </submittedName>
</protein>
<feature type="region of interest" description="Disordered" evidence="1">
    <location>
        <begin position="178"/>
        <end position="263"/>
    </location>
</feature>
<accession>K1XTZ2</accession>
<sequence>MHSLTQQVLRSHHKLYLAALLNRRNGNYKLIAYPEPPQLLRCNNNARVITTKHDANTKRSVNRSSRVEDRVLDYHLMLYGVNNQIGSLIINLATFMSVITKQRFAVILDVKAKTYGAKSFSKGKSRRADDPVDADKLKDFKKSLRPIELSFNDSDLSPESLNRAFDKAIEALADLLEDEDDSTSGSRPYFSFADPPSAKFTPINDATNKRKNDTRSFTLKDAATSTSSSNAGLAKRRRPSQPEENERVKDVSTERDHEEAAEA</sequence>
<dbReference type="Proteomes" id="UP000006753">
    <property type="component" value="Unassembled WGS sequence"/>
</dbReference>
<dbReference type="HOGENOM" id="CLU_073642_1_0_1"/>
<proteinExistence type="predicted"/>
<evidence type="ECO:0000256" key="1">
    <source>
        <dbReference type="SAM" id="MobiDB-lite"/>
    </source>
</evidence>
<organism evidence="2 3">
    <name type="scientific">Marssonina brunnea f. sp. multigermtubi (strain MB_m1)</name>
    <name type="common">Marssonina leaf spot fungus</name>
    <dbReference type="NCBI Taxonomy" id="1072389"/>
    <lineage>
        <taxon>Eukaryota</taxon>
        <taxon>Fungi</taxon>
        <taxon>Dikarya</taxon>
        <taxon>Ascomycota</taxon>
        <taxon>Pezizomycotina</taxon>
        <taxon>Leotiomycetes</taxon>
        <taxon>Helotiales</taxon>
        <taxon>Drepanopezizaceae</taxon>
        <taxon>Drepanopeziza</taxon>
    </lineage>
</organism>
<dbReference type="AlphaFoldDB" id="K1XTZ2"/>
<name>K1XTZ2_MARBU</name>
<evidence type="ECO:0000313" key="3">
    <source>
        <dbReference type="Proteomes" id="UP000006753"/>
    </source>
</evidence>
<evidence type="ECO:0000313" key="2">
    <source>
        <dbReference type="EMBL" id="EKD16074.1"/>
    </source>
</evidence>
<keyword evidence="3" id="KW-1185">Reference proteome</keyword>
<reference evidence="2 3" key="1">
    <citation type="journal article" date="2012" name="BMC Genomics">
        <title>Sequencing the genome of Marssonina brunnea reveals fungus-poplar co-evolution.</title>
        <authorList>
            <person name="Zhu S."/>
            <person name="Cao Y.-Z."/>
            <person name="Jiang C."/>
            <person name="Tan B.-Y."/>
            <person name="Wang Z."/>
            <person name="Feng S."/>
            <person name="Zhang L."/>
            <person name="Su X.-H."/>
            <person name="Brejova B."/>
            <person name="Vinar T."/>
            <person name="Xu M."/>
            <person name="Wang M.-X."/>
            <person name="Zhang S.-G."/>
            <person name="Huang M.-R."/>
            <person name="Wu R."/>
            <person name="Zhou Y."/>
        </authorList>
    </citation>
    <scope>NUCLEOTIDE SEQUENCE [LARGE SCALE GENOMIC DNA]</scope>
    <source>
        <strain evidence="2 3">MB_m1</strain>
    </source>
</reference>
<dbReference type="EMBL" id="JH921440">
    <property type="protein sequence ID" value="EKD16074.1"/>
    <property type="molecule type" value="Genomic_DNA"/>
</dbReference>
<feature type="compositionally biased region" description="Basic and acidic residues" evidence="1">
    <location>
        <begin position="240"/>
        <end position="263"/>
    </location>
</feature>
<dbReference type="KEGG" id="mbe:MBM_06085"/>
<gene>
    <name evidence="2" type="ORF">MBM_06085</name>
</gene>
<dbReference type="InParanoid" id="K1XTZ2"/>